<evidence type="ECO:0000256" key="3">
    <source>
        <dbReference type="ARBA" id="ARBA00022723"/>
    </source>
</evidence>
<keyword evidence="7" id="KW-0843">Virulence</keyword>
<dbReference type="AlphaFoldDB" id="A0A438N0W2"/>
<evidence type="ECO:0000313" key="12">
    <source>
        <dbReference type="Proteomes" id="UP000288859"/>
    </source>
</evidence>
<comment type="similarity">
    <text evidence="1">Belongs to the alkB family.</text>
</comment>
<dbReference type="InterPro" id="IPR027450">
    <property type="entry name" value="AlkB-like"/>
</dbReference>
<evidence type="ECO:0000256" key="6">
    <source>
        <dbReference type="ARBA" id="ARBA00023004"/>
    </source>
</evidence>
<sequence>MSEKHDAHARPPESLRQIFKTLRKCPPSELPSLVDTWINGRPEGETIRQVADFPDGFDPSQCEEALQAFSQAVAHATSCCLPNIQSEATRPVFEIPSLPGLYLFAGLLTPQVQVALLERLLHRDLSNPTHNTNIDLHFKLHDLKHTALPSDGPKKGSNSFFSLDQKTVIAPHDASIHKPITVRQLLDSKLRWVTLGGQYDWTNKIYPSEPPPRFPADIATLMERLFPNVDAQAAIVNFYSPGDTLSVHRDVSEECDNGLISASIGCDCIFMVGNQNGSSVSAIRLRSGDVLLMSGESRFAWHAVPKIIADTCPSWLEDWPVLDQTGSGHDQGWQGWMRNKRINLNIRQMHQTRQRTGAGH</sequence>
<dbReference type="OrthoDB" id="6614653at2759"/>
<feature type="binding site" evidence="9">
    <location>
        <position position="248"/>
    </location>
    <ligand>
        <name>Fe cation</name>
        <dbReference type="ChEBI" id="CHEBI:24875"/>
        <note>catalytic</note>
    </ligand>
</feature>
<dbReference type="PROSITE" id="PS51471">
    <property type="entry name" value="FE2OG_OXY"/>
    <property type="match status" value="1"/>
</dbReference>
<organism evidence="11 12">
    <name type="scientific">Exophiala mesophila</name>
    <name type="common">Black yeast-like fungus</name>
    <dbReference type="NCBI Taxonomy" id="212818"/>
    <lineage>
        <taxon>Eukaryota</taxon>
        <taxon>Fungi</taxon>
        <taxon>Dikarya</taxon>
        <taxon>Ascomycota</taxon>
        <taxon>Pezizomycotina</taxon>
        <taxon>Eurotiomycetes</taxon>
        <taxon>Chaetothyriomycetidae</taxon>
        <taxon>Chaetothyriales</taxon>
        <taxon>Herpotrichiellaceae</taxon>
        <taxon>Exophiala</taxon>
    </lineage>
</organism>
<evidence type="ECO:0000256" key="7">
    <source>
        <dbReference type="ARBA" id="ARBA00023026"/>
    </source>
</evidence>
<comment type="cofactor">
    <cofactor evidence="9">
        <name>Fe(2+)</name>
        <dbReference type="ChEBI" id="CHEBI:29033"/>
    </cofactor>
    <text evidence="9">Binds 1 Fe(2+) ion per subunit.</text>
</comment>
<dbReference type="FunFam" id="2.60.120.590:FF:000014">
    <property type="entry name" value="Oxidoreductase, 2OG-Fe(II) oxygenase family family"/>
    <property type="match status" value="1"/>
</dbReference>
<dbReference type="GO" id="GO:0005634">
    <property type="term" value="C:nucleus"/>
    <property type="evidence" value="ECO:0007669"/>
    <property type="project" value="TreeGrafter"/>
</dbReference>
<comment type="caution">
    <text evidence="11">The sequence shown here is derived from an EMBL/GenBank/DDBJ whole genome shotgun (WGS) entry which is preliminary data.</text>
</comment>
<dbReference type="GO" id="GO:0005737">
    <property type="term" value="C:cytoplasm"/>
    <property type="evidence" value="ECO:0007669"/>
    <property type="project" value="TreeGrafter"/>
</dbReference>
<dbReference type="GO" id="GO:0046872">
    <property type="term" value="F:metal ion binding"/>
    <property type="evidence" value="ECO:0007669"/>
    <property type="project" value="UniProtKB-KW"/>
</dbReference>
<evidence type="ECO:0000259" key="10">
    <source>
        <dbReference type="PROSITE" id="PS51471"/>
    </source>
</evidence>
<evidence type="ECO:0000256" key="5">
    <source>
        <dbReference type="ARBA" id="ARBA00023002"/>
    </source>
</evidence>
<dbReference type="EC" id="1.14.11.53" evidence="2"/>
<evidence type="ECO:0000256" key="8">
    <source>
        <dbReference type="ARBA" id="ARBA00047565"/>
    </source>
</evidence>
<keyword evidence="5" id="KW-0560">Oxidoreductase</keyword>
<proteinExistence type="inferred from homology"/>
<dbReference type="Pfam" id="PF13532">
    <property type="entry name" value="2OG-FeII_Oxy_2"/>
    <property type="match status" value="1"/>
</dbReference>
<name>A0A438N0W2_EXOME</name>
<dbReference type="Proteomes" id="UP000288859">
    <property type="component" value="Unassembled WGS sequence"/>
</dbReference>
<dbReference type="InterPro" id="IPR004574">
    <property type="entry name" value="Alkb"/>
</dbReference>
<dbReference type="PANTHER" id="PTHR16557">
    <property type="entry name" value="ALKYLATED DNA REPAIR PROTEIN ALKB-RELATED"/>
    <property type="match status" value="1"/>
</dbReference>
<evidence type="ECO:0000256" key="9">
    <source>
        <dbReference type="PIRSR" id="PIRSR604574-2"/>
    </source>
</evidence>
<protein>
    <recommendedName>
        <fullName evidence="2">mRNA N(6)-methyladenine demethylase</fullName>
        <ecNumber evidence="2">1.14.11.53</ecNumber>
    </recommendedName>
</protein>
<accession>A0A438N0W2</accession>
<feature type="binding site" evidence="9">
    <location>
        <position position="302"/>
    </location>
    <ligand>
        <name>Fe cation</name>
        <dbReference type="ChEBI" id="CHEBI:24875"/>
        <note>catalytic</note>
    </ligand>
</feature>
<evidence type="ECO:0000256" key="2">
    <source>
        <dbReference type="ARBA" id="ARBA00012931"/>
    </source>
</evidence>
<feature type="domain" description="Fe2OG dioxygenase" evidence="10">
    <location>
        <begin position="230"/>
        <end position="350"/>
    </location>
</feature>
<dbReference type="PANTHER" id="PTHR16557:SF2">
    <property type="entry name" value="NUCLEIC ACID DIOXYGENASE ALKBH1"/>
    <property type="match status" value="1"/>
</dbReference>
<dbReference type="SUPFAM" id="SSF51197">
    <property type="entry name" value="Clavaminate synthase-like"/>
    <property type="match status" value="1"/>
</dbReference>
<reference evidence="11 12" key="1">
    <citation type="submission" date="2017-03" db="EMBL/GenBank/DDBJ databases">
        <title>Genomes of endolithic fungi from Antarctica.</title>
        <authorList>
            <person name="Coleine C."/>
            <person name="Masonjones S."/>
            <person name="Stajich J.E."/>
        </authorList>
    </citation>
    <scope>NUCLEOTIDE SEQUENCE [LARGE SCALE GENOMIC DNA]</scope>
    <source>
        <strain evidence="11 12">CCFEE 6314</strain>
    </source>
</reference>
<gene>
    <name evidence="11" type="ORF">B0A52_06963</name>
</gene>
<feature type="binding site" evidence="9">
    <location>
        <position position="250"/>
    </location>
    <ligand>
        <name>Fe cation</name>
        <dbReference type="ChEBI" id="CHEBI:24875"/>
        <note>catalytic</note>
    </ligand>
</feature>
<evidence type="ECO:0000313" key="11">
    <source>
        <dbReference type="EMBL" id="RVX69368.1"/>
    </source>
</evidence>
<evidence type="ECO:0000256" key="4">
    <source>
        <dbReference type="ARBA" id="ARBA00022964"/>
    </source>
</evidence>
<keyword evidence="3 9" id="KW-0479">Metal-binding</keyword>
<dbReference type="Gene3D" id="2.60.120.590">
    <property type="entry name" value="Alpha-ketoglutarate-dependent dioxygenase AlkB-like"/>
    <property type="match status" value="1"/>
</dbReference>
<keyword evidence="6 9" id="KW-0408">Iron</keyword>
<dbReference type="InterPro" id="IPR037151">
    <property type="entry name" value="AlkB-like_sf"/>
</dbReference>
<comment type="catalytic activity">
    <reaction evidence="8">
        <text>an N(6)-methyladenosine in mRNA + 2-oxoglutarate + O2 = an adenosine in mRNA + formaldehyde + succinate + CO2</text>
        <dbReference type="Rhea" id="RHEA:49520"/>
        <dbReference type="Rhea" id="RHEA-COMP:12414"/>
        <dbReference type="Rhea" id="RHEA-COMP:12417"/>
        <dbReference type="ChEBI" id="CHEBI:15379"/>
        <dbReference type="ChEBI" id="CHEBI:16526"/>
        <dbReference type="ChEBI" id="CHEBI:16810"/>
        <dbReference type="ChEBI" id="CHEBI:16842"/>
        <dbReference type="ChEBI" id="CHEBI:30031"/>
        <dbReference type="ChEBI" id="CHEBI:74411"/>
        <dbReference type="ChEBI" id="CHEBI:74449"/>
        <dbReference type="EC" id="1.14.11.53"/>
    </reaction>
    <physiologicalReaction direction="left-to-right" evidence="8">
        <dbReference type="Rhea" id="RHEA:49521"/>
    </physiologicalReaction>
</comment>
<dbReference type="InterPro" id="IPR005123">
    <property type="entry name" value="Oxoglu/Fe-dep_dioxygenase_dom"/>
</dbReference>
<dbReference type="EMBL" id="NAJM01000030">
    <property type="protein sequence ID" value="RVX69368.1"/>
    <property type="molecule type" value="Genomic_DNA"/>
</dbReference>
<dbReference type="GO" id="GO:1990931">
    <property type="term" value="F:mRNA N6-methyladenosine dioxygenase activity"/>
    <property type="evidence" value="ECO:0007669"/>
    <property type="project" value="UniProtKB-EC"/>
</dbReference>
<keyword evidence="4" id="KW-0223">Dioxygenase</keyword>
<evidence type="ECO:0000256" key="1">
    <source>
        <dbReference type="ARBA" id="ARBA00007879"/>
    </source>
</evidence>